<dbReference type="EMBL" id="MT151386">
    <property type="protein sequence ID" value="QIW89156.1"/>
    <property type="molecule type" value="Genomic_DNA"/>
</dbReference>
<dbReference type="OrthoDB" id="11117at10239"/>
<dbReference type="InterPro" id="IPR013783">
    <property type="entry name" value="Ig-like_fold"/>
</dbReference>
<dbReference type="RefSeq" id="YP_238618.1">
    <property type="nucleotide sequence ID" value="NC_007021.1"/>
</dbReference>
<dbReference type="Proteomes" id="UP000503318">
    <property type="component" value="Segment"/>
</dbReference>
<dbReference type="SMR" id="A0A6H0X5G3"/>
<dbReference type="KEGG" id="vg:5130472"/>
<accession>A0A6H0X5G3</accession>
<dbReference type="SUPFAM" id="SSF49265">
    <property type="entry name" value="Fibronectin type III"/>
    <property type="match status" value="1"/>
</dbReference>
<organism evidence="1 2">
    <name type="scientific">Staphylococcus phage Twort (strain DSM 17442 / HER 48)</name>
    <name type="common">Bacteriophage Twort</name>
    <dbReference type="NCBI Taxonomy" id="2908167"/>
    <lineage>
        <taxon>Viruses</taxon>
        <taxon>Duplodnaviria</taxon>
        <taxon>Heunggongvirae</taxon>
        <taxon>Uroviricota</taxon>
        <taxon>Caudoviricetes</taxon>
        <taxon>Herelleviridae</taxon>
        <taxon>Twortvirinae</taxon>
        <taxon>Twortvirus</taxon>
        <taxon>Twortvirus twort</taxon>
    </lineage>
</organism>
<organismHost>
    <name type="scientific">Twortvirus twort</name>
    <dbReference type="NCBI Taxonomy" id="55510"/>
</organismHost>
<gene>
    <name evidence="1" type="ORF">TwortDSMZ_158</name>
</gene>
<proteinExistence type="predicted"/>
<evidence type="ECO:0000313" key="2">
    <source>
        <dbReference type="Proteomes" id="UP000503318"/>
    </source>
</evidence>
<name>A0A6H0X5G3_BPTWO</name>
<evidence type="ECO:0000313" key="1">
    <source>
        <dbReference type="EMBL" id="QIW89156.1"/>
    </source>
</evidence>
<sequence>MSKTLKVYKKETGEVVGQKEVTTSTTKITITGLEKGTTYNTGTFQVSYTNESGESQKVDVPEFTTINSDIV</sequence>
<dbReference type="Gene3D" id="2.60.40.10">
    <property type="entry name" value="Immunoglobulins"/>
    <property type="match status" value="1"/>
</dbReference>
<dbReference type="InterPro" id="IPR036116">
    <property type="entry name" value="FN3_sf"/>
</dbReference>
<protein>
    <submittedName>
        <fullName evidence="1">Tail morphogenetic protein I</fullName>
    </submittedName>
</protein>
<reference evidence="1 2" key="1">
    <citation type="submission" date="2020-03" db="EMBL/GenBank/DDBJ databases">
        <title>Variable regions in the genome of staphylococcal bacteriophage Twort.</title>
        <authorList>
            <person name="Glowacka-Rutkowska A."/>
            <person name="Gawor J."/>
            <person name="Lobocka M."/>
        </authorList>
    </citation>
    <scope>NUCLEOTIDE SEQUENCE [LARGE SCALE GENOMIC DNA]</scope>
</reference>